<keyword evidence="2" id="KW-1185">Reference proteome</keyword>
<sequence length="766" mass="85046">MPSDQTNKVKPDPGYKFRRQFTTLVEDWQKHDSDSQEDKQFREETILPKIKELVIHNLNNNGENEACDLLMEIERIDLLSEMAEESEFFDCDRICNYILSASYYIPDPENITMIDMARDLYMHFGKNIEALRCAMRTNNIRQISSIVKATEEGPLKIQMALMLGRQQIFLTFRNKLYTKINGNCYLHQLFFNFVKENGYGAIKSVEDVYKTSLEPDYPLSTKDFNHLQLKQQTLSASFVNGFVHVGFGADAFFKDEKSTSDWLAKHKEWDAFSAAATFGLIHHWNVDSLNNFEILTQSKDIYVKGGALLAVGVVFAGVQHPDNQPLKHLQPFLSSEHLPLRVASIFGLGLAYGGSRRQSTIYTKKKSVLELLKKSFSDESIHQTEVKGLAALSLGFILIGLGKGNGGVVDLFMDYFVSGVDLSDKNLRLVALGIGLIFLGRQNECDETILEPLRALSDPFGKIASTLVDVCAYAGTGNVLKVQEMLHICSDPNLNETFVAAVAVIGISLIAMGEDIGSQMCLRHFTHLRNYGSSIIKRALPFALALLSPSNPVGVIVPTLGILGSDNDMETAINAIFALGLVGAGTNNSHIMDRLRRLASRHASNKYTMFILRIAQGLIHLGKGTMTLNPFHSDGQILCLPSLGALLCTCLAFIDSKQTVLGDRQHYLLFSLVAAIHPKMLITAIIEKSSDIPVTKNLFIDVGDPVDVAGLPGEQRPIKHFAKVLTPILLGHGERAQLEDEVAEEYETYTPVLEGIVICKRKQADI</sequence>
<organism evidence="1 2">
    <name type="scientific">Meloidogyne enterolobii</name>
    <name type="common">Root-knot nematode worm</name>
    <name type="synonym">Meloidogyne mayaguensis</name>
    <dbReference type="NCBI Taxonomy" id="390850"/>
    <lineage>
        <taxon>Eukaryota</taxon>
        <taxon>Metazoa</taxon>
        <taxon>Ecdysozoa</taxon>
        <taxon>Nematoda</taxon>
        <taxon>Chromadorea</taxon>
        <taxon>Rhabditida</taxon>
        <taxon>Tylenchina</taxon>
        <taxon>Tylenchomorpha</taxon>
        <taxon>Tylenchoidea</taxon>
        <taxon>Meloidogynidae</taxon>
        <taxon>Meloidogyninae</taxon>
        <taxon>Meloidogyne</taxon>
    </lineage>
</organism>
<proteinExistence type="predicted"/>
<evidence type="ECO:0000313" key="2">
    <source>
        <dbReference type="Proteomes" id="UP001497535"/>
    </source>
</evidence>
<dbReference type="Proteomes" id="UP001497535">
    <property type="component" value="Unassembled WGS sequence"/>
</dbReference>
<comment type="caution">
    <text evidence="1">The sequence shown here is derived from an EMBL/GenBank/DDBJ whole genome shotgun (WGS) entry which is preliminary data.</text>
</comment>
<reference evidence="1" key="1">
    <citation type="submission" date="2023-11" db="EMBL/GenBank/DDBJ databases">
        <authorList>
            <person name="Poullet M."/>
        </authorList>
    </citation>
    <scope>NUCLEOTIDE SEQUENCE</scope>
    <source>
        <strain evidence="1">E1834</strain>
    </source>
</reference>
<gene>
    <name evidence="1" type="ORF">MENTE1834_LOCUS32794</name>
</gene>
<protein>
    <submittedName>
        <fullName evidence="1">Uncharacterized protein</fullName>
    </submittedName>
</protein>
<dbReference type="EMBL" id="CAVMJV010000057">
    <property type="protein sequence ID" value="CAK5085352.1"/>
    <property type="molecule type" value="Genomic_DNA"/>
</dbReference>
<name>A0ACB1A1M9_MELEN</name>
<accession>A0ACB1A1M9</accession>
<evidence type="ECO:0000313" key="1">
    <source>
        <dbReference type="EMBL" id="CAK5085352.1"/>
    </source>
</evidence>